<keyword evidence="3" id="KW-1185">Reference proteome</keyword>
<dbReference type="GeneID" id="26842054"/>
<reference evidence="2 3" key="1">
    <citation type="submission" date="2015-11" db="EMBL/GenBank/DDBJ databases">
        <title>The genome of Debaryomyces fabryi.</title>
        <authorList>
            <person name="Tafer H."/>
            <person name="Lopandic K."/>
        </authorList>
    </citation>
    <scope>NUCLEOTIDE SEQUENCE [LARGE SCALE GENOMIC DNA]</scope>
    <source>
        <strain evidence="2 3">CBS 789</strain>
    </source>
</reference>
<dbReference type="AlphaFoldDB" id="A0A0V1PST4"/>
<dbReference type="Proteomes" id="UP000054251">
    <property type="component" value="Unassembled WGS sequence"/>
</dbReference>
<keyword evidence="1" id="KW-0732">Signal</keyword>
<evidence type="ECO:0000313" key="3">
    <source>
        <dbReference type="Proteomes" id="UP000054251"/>
    </source>
</evidence>
<evidence type="ECO:0000313" key="2">
    <source>
        <dbReference type="EMBL" id="KRZ99188.1"/>
    </source>
</evidence>
<sequence length="71" mass="8368">MLVTMLILGIILPIINALEANKLMDQISFLRNFSDIQHQQEYYKQPPVPSKLSRYPLKEEFISPPYYPSRE</sequence>
<dbReference type="RefSeq" id="XP_015465291.1">
    <property type="nucleotide sequence ID" value="XM_015613874.1"/>
</dbReference>
<evidence type="ECO:0000256" key="1">
    <source>
        <dbReference type="SAM" id="SignalP"/>
    </source>
</evidence>
<accession>A0A0V1PST4</accession>
<protein>
    <submittedName>
        <fullName evidence="2">Uncharacterized protein</fullName>
    </submittedName>
</protein>
<name>A0A0V1PST4_9ASCO</name>
<organism evidence="2 3">
    <name type="scientific">Debaryomyces fabryi</name>
    <dbReference type="NCBI Taxonomy" id="58627"/>
    <lineage>
        <taxon>Eukaryota</taxon>
        <taxon>Fungi</taxon>
        <taxon>Dikarya</taxon>
        <taxon>Ascomycota</taxon>
        <taxon>Saccharomycotina</taxon>
        <taxon>Pichiomycetes</taxon>
        <taxon>Debaryomycetaceae</taxon>
        <taxon>Debaryomyces</taxon>
    </lineage>
</organism>
<proteinExistence type="predicted"/>
<feature type="chain" id="PRO_5006884486" evidence="1">
    <location>
        <begin position="18"/>
        <end position="71"/>
    </location>
</feature>
<dbReference type="EMBL" id="LMYN01000165">
    <property type="protein sequence ID" value="KRZ99188.1"/>
    <property type="molecule type" value="Genomic_DNA"/>
</dbReference>
<comment type="caution">
    <text evidence="2">The sequence shown here is derived from an EMBL/GenBank/DDBJ whole genome shotgun (WGS) entry which is preliminary data.</text>
</comment>
<gene>
    <name evidence="2" type="ORF">AC631_05045</name>
</gene>
<feature type="signal peptide" evidence="1">
    <location>
        <begin position="1"/>
        <end position="17"/>
    </location>
</feature>